<feature type="region of interest" description="Disordered" evidence="4">
    <location>
        <begin position="94"/>
        <end position="114"/>
    </location>
</feature>
<dbReference type="Pfam" id="PF25873">
    <property type="entry name" value="WHD_MalT"/>
    <property type="match status" value="1"/>
</dbReference>
<dbReference type="InterPro" id="IPR059106">
    <property type="entry name" value="WHD_MalT"/>
</dbReference>
<dbReference type="AlphaFoldDB" id="A0AAF1C2Z3"/>
<dbReference type="PANTHER" id="PTHR44688:SF16">
    <property type="entry name" value="DNA-BINDING TRANSCRIPTIONAL ACTIVATOR DEVR_DOSR"/>
    <property type="match status" value="1"/>
</dbReference>
<evidence type="ECO:0000256" key="1">
    <source>
        <dbReference type="ARBA" id="ARBA00023015"/>
    </source>
</evidence>
<dbReference type="InterPro" id="IPR016032">
    <property type="entry name" value="Sig_transdc_resp-reg_C-effctor"/>
</dbReference>
<evidence type="ECO:0000256" key="3">
    <source>
        <dbReference type="ARBA" id="ARBA00023163"/>
    </source>
</evidence>
<evidence type="ECO:0000313" key="6">
    <source>
        <dbReference type="EMBL" id="WPF82249.1"/>
    </source>
</evidence>
<proteinExistence type="predicted"/>
<feature type="domain" description="HTH luxR-type" evidence="5">
    <location>
        <begin position="807"/>
        <end position="872"/>
    </location>
</feature>
<protein>
    <submittedName>
        <fullName evidence="6">LuxR C-terminal-related transcriptional regulator</fullName>
    </submittedName>
</protein>
<name>A0AAF1C2Z3_9MICO</name>
<dbReference type="SMART" id="SM00421">
    <property type="entry name" value="HTH_LUXR"/>
    <property type="match status" value="1"/>
</dbReference>
<accession>A0AAF1C2Z3</accession>
<gene>
    <name evidence="6" type="ORF">SANBI_003593</name>
</gene>
<dbReference type="PROSITE" id="PS50043">
    <property type="entry name" value="HTH_LUXR_2"/>
    <property type="match status" value="1"/>
</dbReference>
<evidence type="ECO:0000256" key="2">
    <source>
        <dbReference type="ARBA" id="ARBA00023125"/>
    </source>
</evidence>
<keyword evidence="2" id="KW-0238">DNA-binding</keyword>
<dbReference type="PRINTS" id="PR00038">
    <property type="entry name" value="HTHLUXR"/>
</dbReference>
<evidence type="ECO:0000313" key="7">
    <source>
        <dbReference type="Proteomes" id="UP001304340"/>
    </source>
</evidence>
<dbReference type="Proteomes" id="UP001304340">
    <property type="component" value="Chromosome"/>
</dbReference>
<dbReference type="EMBL" id="CP138359">
    <property type="protein sequence ID" value="WPF82249.1"/>
    <property type="molecule type" value="Genomic_DNA"/>
</dbReference>
<keyword evidence="1" id="KW-0805">Transcription regulation</keyword>
<dbReference type="Pfam" id="PF00196">
    <property type="entry name" value="GerE"/>
    <property type="match status" value="1"/>
</dbReference>
<dbReference type="GO" id="GO:0006355">
    <property type="term" value="P:regulation of DNA-templated transcription"/>
    <property type="evidence" value="ECO:0007669"/>
    <property type="project" value="InterPro"/>
</dbReference>
<evidence type="ECO:0000259" key="5">
    <source>
        <dbReference type="PROSITE" id="PS50043"/>
    </source>
</evidence>
<dbReference type="GO" id="GO:0003677">
    <property type="term" value="F:DNA binding"/>
    <property type="evidence" value="ECO:0007669"/>
    <property type="project" value="UniProtKB-KW"/>
</dbReference>
<dbReference type="Gene3D" id="1.10.10.10">
    <property type="entry name" value="Winged helix-like DNA-binding domain superfamily/Winged helix DNA-binding domain"/>
    <property type="match status" value="1"/>
</dbReference>
<keyword evidence="3" id="KW-0804">Transcription</keyword>
<evidence type="ECO:0000256" key="4">
    <source>
        <dbReference type="SAM" id="MobiDB-lite"/>
    </source>
</evidence>
<reference evidence="7" key="1">
    <citation type="submission" date="2023-11" db="EMBL/GenBank/DDBJ databases">
        <authorList>
            <person name="Helweg L.P."/>
            <person name="Kiel A."/>
            <person name="Hitz F."/>
            <person name="Ruckert-Reed C."/>
            <person name="Busche T."/>
            <person name="Kaltschmidt B."/>
            <person name="Kaltschmidt C."/>
        </authorList>
    </citation>
    <scope>NUCLEOTIDE SEQUENCE [LARGE SCALE GENOMIC DNA]</scope>
    <source>
        <strain evidence="7">4.1</strain>
    </source>
</reference>
<dbReference type="PANTHER" id="PTHR44688">
    <property type="entry name" value="DNA-BINDING TRANSCRIPTIONAL ACTIVATOR DEVR_DOSR"/>
    <property type="match status" value="1"/>
</dbReference>
<dbReference type="SUPFAM" id="SSF46894">
    <property type="entry name" value="C-terminal effector domain of the bipartite response regulators"/>
    <property type="match status" value="1"/>
</dbReference>
<dbReference type="CDD" id="cd06170">
    <property type="entry name" value="LuxR_C_like"/>
    <property type="match status" value="1"/>
</dbReference>
<dbReference type="InterPro" id="IPR036388">
    <property type="entry name" value="WH-like_DNA-bd_sf"/>
</dbReference>
<keyword evidence="7" id="KW-1185">Reference proteome</keyword>
<dbReference type="RefSeq" id="WP_319157494.1">
    <property type="nucleotide sequence ID" value="NZ_CP138359.1"/>
</dbReference>
<dbReference type="KEGG" id="sbil:SANBI_003593"/>
<sequence length="882" mass="93677">MPTSSERPRWSRPPRVPSHLIPKPDVYGVLDAGNAVTVLRAPQGYGKSAHVSEWLDRTGHPAVWMTARRTEVADDFWGSLLELLVHAGVAPRTGSGAVAQEGTGAAGGTRAEGRSAVDATPEAAPAPVSPAAAVRDALARWTTPFVLVVDHVEKVRAARVDADLARMVRASPAVRLVLCSHLSSDPEHLARLGMDTAFVEGHSLALTPREIARLAVSLDAVLADGVVQGLHDDLWGWPGLVRGLLTASIGTGEVPRAGWETLGPLFGNRSIDGSPGSLFVVATTVVDELTVDLARSLTGNESAEAILETLEASGLARSRPGPQGRVWTYMPLLRSLSTSGWPKISSLVTDAHRQASRVLADDPARALHHAVAAQDWDRVVEVVDSGWVRLVTDAPTALGEALEQLPAERFRAMPRLLMVRDVLLGSRNDTITALTVPWPEPHEDLDESALRDVVGVAVGQIIADRRAQRFEAAAETATRMVDALRDDQGRYRPGTDDVLPFLLLHAGIAQLAAGRLDAATDDLLACTWAGTGGDLELVARTAIETVALIDAVRGSNQRAHEHLAVGATLAEAPEHLALTMDLAAPAARAFLAIDTLDLDAAERHLADLPAQGTVEHQRHAAWYLVDLARAMVCALRGDPDGALTTLENAMSAAGHRLVVPSLAHTVLTSTLARVLACSGNPTRATNLTVEHPGLRGDAALRSRLVLDAGDAVGAVEICTTALWREAPSPRERVTVLLVDMEARDVLGDADGARSALRRAVQTSGPEMLHPYALTDRALLERVAAQVPEAAEVMERLRAAAVPARVAQRVPVVELSEREVAVLHELATGAPVDLVAQQLFVSVNTVKSQLRSLYRKLGVTSRGAALAEGARLGFLGQDRAGDA</sequence>
<dbReference type="InterPro" id="IPR000792">
    <property type="entry name" value="Tscrpt_reg_LuxR_C"/>
</dbReference>
<dbReference type="PROSITE" id="PS00622">
    <property type="entry name" value="HTH_LUXR_1"/>
    <property type="match status" value="1"/>
</dbReference>
<organism evidence="6 7">
    <name type="scientific">Sanguibacter biliveldensis</name>
    <dbReference type="NCBI Taxonomy" id="3030830"/>
    <lineage>
        <taxon>Bacteria</taxon>
        <taxon>Bacillati</taxon>
        <taxon>Actinomycetota</taxon>
        <taxon>Actinomycetes</taxon>
        <taxon>Micrococcales</taxon>
        <taxon>Sanguibacteraceae</taxon>
        <taxon>Sanguibacter</taxon>
    </lineage>
</organism>